<reference evidence="3 4" key="1">
    <citation type="submission" date="2024-03" db="EMBL/GenBank/DDBJ databases">
        <authorList>
            <person name="Cao K."/>
        </authorList>
    </citation>
    <scope>NUCLEOTIDE SEQUENCE [LARGE SCALE GENOMIC DNA]</scope>
    <source>
        <strain evidence="3 4">MCCC 1K00696</strain>
    </source>
</reference>
<name>A0ABZ2TS89_9FLAO</name>
<feature type="domain" description="Glycosyl transferase family 1" evidence="2">
    <location>
        <begin position="197"/>
        <end position="352"/>
    </location>
</feature>
<proteinExistence type="predicted"/>
<dbReference type="Gene3D" id="3.40.50.2000">
    <property type="entry name" value="Glycogen Phosphorylase B"/>
    <property type="match status" value="2"/>
</dbReference>
<dbReference type="Proteomes" id="UP001491088">
    <property type="component" value="Chromosome"/>
</dbReference>
<dbReference type="SUPFAM" id="SSF53756">
    <property type="entry name" value="UDP-Glycosyltransferase/glycogen phosphorylase"/>
    <property type="match status" value="1"/>
</dbReference>
<evidence type="ECO:0000256" key="1">
    <source>
        <dbReference type="ARBA" id="ARBA00022679"/>
    </source>
</evidence>
<keyword evidence="4" id="KW-1185">Reference proteome</keyword>
<dbReference type="PANTHER" id="PTHR46401:SF2">
    <property type="entry name" value="GLYCOSYLTRANSFERASE WBBK-RELATED"/>
    <property type="match status" value="1"/>
</dbReference>
<dbReference type="EMBL" id="CP150496">
    <property type="protein sequence ID" value="WYW55994.1"/>
    <property type="molecule type" value="Genomic_DNA"/>
</dbReference>
<keyword evidence="3" id="KW-0328">Glycosyltransferase</keyword>
<dbReference type="GO" id="GO:0016757">
    <property type="term" value="F:glycosyltransferase activity"/>
    <property type="evidence" value="ECO:0007669"/>
    <property type="project" value="UniProtKB-KW"/>
</dbReference>
<dbReference type="EC" id="2.4.-.-" evidence="3"/>
<organism evidence="3 4">
    <name type="scientific">Polaribacter marinaquae</name>
    <dbReference type="NCBI Taxonomy" id="1642819"/>
    <lineage>
        <taxon>Bacteria</taxon>
        <taxon>Pseudomonadati</taxon>
        <taxon>Bacteroidota</taxon>
        <taxon>Flavobacteriia</taxon>
        <taxon>Flavobacteriales</taxon>
        <taxon>Flavobacteriaceae</taxon>
    </lineage>
</organism>
<evidence type="ECO:0000313" key="3">
    <source>
        <dbReference type="EMBL" id="WYW55994.1"/>
    </source>
</evidence>
<evidence type="ECO:0000313" key="4">
    <source>
        <dbReference type="Proteomes" id="UP001491088"/>
    </source>
</evidence>
<protein>
    <submittedName>
        <fullName evidence="3">Glycosyltransferase</fullName>
        <ecNumber evidence="3">2.4.-.-</ecNumber>
    </submittedName>
</protein>
<dbReference type="RefSeq" id="WP_340933772.1">
    <property type="nucleotide sequence ID" value="NZ_CP150496.1"/>
</dbReference>
<keyword evidence="1 3" id="KW-0808">Transferase</keyword>
<dbReference type="Pfam" id="PF00534">
    <property type="entry name" value="Glycos_transf_1"/>
    <property type="match status" value="1"/>
</dbReference>
<gene>
    <name evidence="3" type="ORF">WG950_01780</name>
</gene>
<sequence>MKFGIITHAIHKQHSDKIYAYEPYVREMNLWAKYVTEIKILSPISKEKLTAIESEYTGVKVKLEKIPSLHIKNIAYALHNILYIPLIFFKIIKFIKNVDHIHLRCPGNIGLLGALAQIFYPSKLKTVKYAGNWDPNSKQPVSYKIQKWILSNTFLTKNCKVLVYGNWENQSKNIIPFFTASYKKNEIEIVKTKNLSSVIKFIYVGAFSVGKQPMLSVKVIEKLSKQGFNVHLNMYGNGDKFTEIYNYIKENSLQNIIVLHGNKPKIEVKQAFKESHFLLFISKSEGWPKVVAEAMFWSCLPISSNVSCVNYMLGNGSRGSVLKPDANIEDIMIEIKRYLNDEKRYQEKVLNATNWSQEYTLDKFEVEIKKILENNYE</sequence>
<accession>A0ABZ2TS89</accession>
<dbReference type="InterPro" id="IPR001296">
    <property type="entry name" value="Glyco_trans_1"/>
</dbReference>
<dbReference type="PANTHER" id="PTHR46401">
    <property type="entry name" value="GLYCOSYLTRANSFERASE WBBK-RELATED"/>
    <property type="match status" value="1"/>
</dbReference>
<evidence type="ECO:0000259" key="2">
    <source>
        <dbReference type="Pfam" id="PF00534"/>
    </source>
</evidence>